<keyword evidence="2" id="KW-0812">Transmembrane</keyword>
<feature type="compositionally biased region" description="Polar residues" evidence="1">
    <location>
        <begin position="287"/>
        <end position="298"/>
    </location>
</feature>
<feature type="transmembrane region" description="Helical" evidence="2">
    <location>
        <begin position="244"/>
        <end position="270"/>
    </location>
</feature>
<dbReference type="Proteomes" id="UP001177120">
    <property type="component" value="Unassembled WGS sequence"/>
</dbReference>
<keyword evidence="2" id="KW-1133">Transmembrane helix</keyword>
<dbReference type="RefSeq" id="WP_205493789.1">
    <property type="nucleotide sequence ID" value="NZ_JAFHAP010000006.1"/>
</dbReference>
<feature type="compositionally biased region" description="Basic and acidic residues" evidence="1">
    <location>
        <begin position="300"/>
        <end position="309"/>
    </location>
</feature>
<proteinExistence type="predicted"/>
<feature type="transmembrane region" description="Helical" evidence="2">
    <location>
        <begin position="202"/>
        <end position="232"/>
    </location>
</feature>
<gene>
    <name evidence="3" type="ORF">JQC72_06120</name>
</gene>
<keyword evidence="2" id="KW-0472">Membrane</keyword>
<sequence length="309" mass="34212">MRETLIVLNRHGIKLWFSMLVGGFFSFCVMFTFTVIFIWMVAPSFFSRPVETMSVLQADVLPRILTRLSPVWQTGLGLLSTLLLFLMLFLLCGLMGAMREVTLHDRFSVGHFFYYGIRYPLRMIPMALIHAILIGLTGWGVAQIAEAMPPGPGQTVVCTVGGLVLLGLTVAAVHSPVILMVEKTGVFSAVRHSFRLLWLQAGPAVLSFLYSLILGTVCVTVLTMLIVCPWFVLQFFGDQTIANIIGGGFGGLSFALLHMIPAMLMIGTLYTRYVHLIRNKLFESKTDNQAPEKSTNGRQMKKDGQTVTA</sequence>
<comment type="caution">
    <text evidence="3">The sequence shown here is derived from an EMBL/GenBank/DDBJ whole genome shotgun (WGS) entry which is preliminary data.</text>
</comment>
<dbReference type="EMBL" id="JAFHAP010000006">
    <property type="protein sequence ID" value="MBN2909097.1"/>
    <property type="molecule type" value="Genomic_DNA"/>
</dbReference>
<evidence type="ECO:0000256" key="1">
    <source>
        <dbReference type="SAM" id="MobiDB-lite"/>
    </source>
</evidence>
<accession>A0ABS2WHS4</accession>
<name>A0ABS2WHS4_9BACL</name>
<evidence type="ECO:0000313" key="4">
    <source>
        <dbReference type="Proteomes" id="UP001177120"/>
    </source>
</evidence>
<reference evidence="3" key="1">
    <citation type="journal article" date="2024" name="Int. J. Syst. Evol. Microbiol.">
        <title>Polycladomyces zharkentensis sp. nov., a novel thermophilic cellulose- and starch-degrading member of the Bacillota from a geothermal aquifer in Kazakhstan.</title>
        <authorList>
            <person name="Mashzhan A."/>
            <person name="Kistaubayeva A."/>
            <person name="Javier-Lopez R."/>
            <person name="Bissenova U."/>
            <person name="Bissenbay A."/>
            <person name="Birkeland N.K."/>
        </authorList>
    </citation>
    <scope>NUCLEOTIDE SEQUENCE</scope>
    <source>
        <strain evidence="3">ZKZ2T</strain>
    </source>
</reference>
<keyword evidence="4" id="KW-1185">Reference proteome</keyword>
<feature type="transmembrane region" description="Helical" evidence="2">
    <location>
        <begin position="119"/>
        <end position="142"/>
    </location>
</feature>
<feature type="transmembrane region" description="Helical" evidence="2">
    <location>
        <begin position="154"/>
        <end position="181"/>
    </location>
</feature>
<feature type="transmembrane region" description="Helical" evidence="2">
    <location>
        <begin position="76"/>
        <end position="98"/>
    </location>
</feature>
<organism evidence="3 4">
    <name type="scientific">Polycladomyces zharkentensis</name>
    <dbReference type="NCBI Taxonomy" id="2807616"/>
    <lineage>
        <taxon>Bacteria</taxon>
        <taxon>Bacillati</taxon>
        <taxon>Bacillota</taxon>
        <taxon>Bacilli</taxon>
        <taxon>Bacillales</taxon>
        <taxon>Thermoactinomycetaceae</taxon>
        <taxon>Polycladomyces</taxon>
    </lineage>
</organism>
<protein>
    <submittedName>
        <fullName evidence="3">Uncharacterized protein</fullName>
    </submittedName>
</protein>
<feature type="transmembrane region" description="Helical" evidence="2">
    <location>
        <begin position="20"/>
        <end position="42"/>
    </location>
</feature>
<evidence type="ECO:0000256" key="2">
    <source>
        <dbReference type="SAM" id="Phobius"/>
    </source>
</evidence>
<evidence type="ECO:0000313" key="3">
    <source>
        <dbReference type="EMBL" id="MBN2909097.1"/>
    </source>
</evidence>
<feature type="region of interest" description="Disordered" evidence="1">
    <location>
        <begin position="287"/>
        <end position="309"/>
    </location>
</feature>